<evidence type="ECO:0000256" key="4">
    <source>
        <dbReference type="ARBA" id="ARBA00022679"/>
    </source>
</evidence>
<evidence type="ECO:0000256" key="2">
    <source>
        <dbReference type="ARBA" id="ARBA00005074"/>
    </source>
</evidence>
<evidence type="ECO:0000256" key="3">
    <source>
        <dbReference type="ARBA" id="ARBA00010323"/>
    </source>
</evidence>
<dbReference type="Pfam" id="PF03062">
    <property type="entry name" value="MBOAT"/>
    <property type="match status" value="1"/>
</dbReference>
<comment type="subcellular location">
    <subcellularLocation>
        <location evidence="1">Membrane</location>
        <topology evidence="1">Multi-pass membrane protein</topology>
    </subcellularLocation>
</comment>
<feature type="signal peptide" evidence="12">
    <location>
        <begin position="1"/>
        <end position="16"/>
    </location>
</feature>
<dbReference type="STRING" id="178035.A0A154P1N2"/>
<feature type="chain" id="PRO_5007599198" description="Lysophospholipid acyltransferase 7" evidence="12">
    <location>
        <begin position="17"/>
        <end position="348"/>
    </location>
</feature>
<evidence type="ECO:0000256" key="11">
    <source>
        <dbReference type="SAM" id="Phobius"/>
    </source>
</evidence>
<dbReference type="PANTHER" id="PTHR13906">
    <property type="entry name" value="PORCUPINE"/>
    <property type="match status" value="1"/>
</dbReference>
<evidence type="ECO:0000256" key="5">
    <source>
        <dbReference type="ARBA" id="ARBA00022692"/>
    </source>
</evidence>
<dbReference type="EMBL" id="KQ434796">
    <property type="protein sequence ID" value="KZC05732.1"/>
    <property type="molecule type" value="Genomic_DNA"/>
</dbReference>
<dbReference type="GO" id="GO:0016020">
    <property type="term" value="C:membrane"/>
    <property type="evidence" value="ECO:0007669"/>
    <property type="project" value="UniProtKB-SubCell"/>
</dbReference>
<keyword evidence="14" id="KW-1185">Reference proteome</keyword>
<dbReference type="GO" id="GO:0030258">
    <property type="term" value="P:lipid modification"/>
    <property type="evidence" value="ECO:0007669"/>
    <property type="project" value="TreeGrafter"/>
</dbReference>
<comment type="similarity">
    <text evidence="3">Belongs to the membrane-bound acyltransferase family.</text>
</comment>
<evidence type="ECO:0000313" key="14">
    <source>
        <dbReference type="Proteomes" id="UP000076502"/>
    </source>
</evidence>
<evidence type="ECO:0000256" key="6">
    <source>
        <dbReference type="ARBA" id="ARBA00022989"/>
    </source>
</evidence>
<evidence type="ECO:0000313" key="13">
    <source>
        <dbReference type="EMBL" id="KZC05732.1"/>
    </source>
</evidence>
<evidence type="ECO:0000256" key="10">
    <source>
        <dbReference type="ARBA" id="ARBA00093678"/>
    </source>
</evidence>
<sequence length="348" mass="40825">MILTLKLSGLAFEVNAASTSTPEDPEGVNSEAIRNVGILDVFHYGFSYMGILTGPYYRYRTYWDHLHRPFSKYVDPRPLTYYKLKQTACFVVLYLVMNELYPTRYVATDEFAERAFLYKYFYMYPTFLCFKLRMYIGMALAECACQMAGLGAYPVKCNPVIGLGPRDYKSIQTMSASPEKLKDEEYNFETVYNMNVWKLEKCHSTRTAMRSWNACIQYWMGVYVYKRFPYKNLRTLATFTLSAVWHGWQAGYYLCICQIPLFLMSEDIGMKFYNQSKENSLARRGWQLILWYEKTTCMAYLGVPFLLLGMQESIQYYKSIYCAGHIVAIVLYVIFRCLKPYILKTHIQ</sequence>
<protein>
    <recommendedName>
        <fullName evidence="10">Lysophospholipid acyltransferase 7</fullName>
    </recommendedName>
</protein>
<dbReference type="OrthoDB" id="7663182at2759"/>
<dbReference type="Proteomes" id="UP000076502">
    <property type="component" value="Unassembled WGS sequence"/>
</dbReference>
<comment type="pathway">
    <text evidence="9">Phospholipid metabolism.</text>
</comment>
<evidence type="ECO:0000256" key="8">
    <source>
        <dbReference type="ARBA" id="ARBA00023315"/>
    </source>
</evidence>
<feature type="transmembrane region" description="Helical" evidence="11">
    <location>
        <begin position="316"/>
        <end position="335"/>
    </location>
</feature>
<dbReference type="GO" id="GO:0006661">
    <property type="term" value="P:phosphatidylinositol biosynthetic process"/>
    <property type="evidence" value="ECO:0007669"/>
    <property type="project" value="TreeGrafter"/>
</dbReference>
<dbReference type="InterPro" id="IPR049941">
    <property type="entry name" value="LPLAT_7/PORCN-like"/>
</dbReference>
<keyword evidence="4 13" id="KW-0808">Transferase</keyword>
<dbReference type="AlphaFoldDB" id="A0A154P1N2"/>
<gene>
    <name evidence="13" type="ORF">WN55_04672</name>
</gene>
<keyword evidence="12" id="KW-0732">Signal</keyword>
<reference evidence="13 14" key="1">
    <citation type="submission" date="2015-07" db="EMBL/GenBank/DDBJ databases">
        <title>The genome of Dufourea novaeangliae.</title>
        <authorList>
            <person name="Pan H."/>
            <person name="Kapheim K."/>
        </authorList>
    </citation>
    <scope>NUCLEOTIDE SEQUENCE [LARGE SCALE GENOMIC DNA]</scope>
    <source>
        <strain evidence="13">0120121106</strain>
        <tissue evidence="13">Whole body</tissue>
    </source>
</reference>
<dbReference type="InterPro" id="IPR004299">
    <property type="entry name" value="MBOAT_fam"/>
</dbReference>
<proteinExistence type="inferred from homology"/>
<keyword evidence="5 11" id="KW-0812">Transmembrane</keyword>
<evidence type="ECO:0000256" key="12">
    <source>
        <dbReference type="SAM" id="SignalP"/>
    </source>
</evidence>
<keyword evidence="6 11" id="KW-1133">Transmembrane helix</keyword>
<evidence type="ECO:0000256" key="1">
    <source>
        <dbReference type="ARBA" id="ARBA00004141"/>
    </source>
</evidence>
<dbReference type="GO" id="GO:0071617">
    <property type="term" value="F:lysophospholipid acyltransferase activity"/>
    <property type="evidence" value="ECO:0007669"/>
    <property type="project" value="TreeGrafter"/>
</dbReference>
<keyword evidence="8 13" id="KW-0012">Acyltransferase</keyword>
<organism evidence="13 14">
    <name type="scientific">Dufourea novaeangliae</name>
    <name type="common">Sweat bee</name>
    <dbReference type="NCBI Taxonomy" id="178035"/>
    <lineage>
        <taxon>Eukaryota</taxon>
        <taxon>Metazoa</taxon>
        <taxon>Ecdysozoa</taxon>
        <taxon>Arthropoda</taxon>
        <taxon>Hexapoda</taxon>
        <taxon>Insecta</taxon>
        <taxon>Pterygota</taxon>
        <taxon>Neoptera</taxon>
        <taxon>Endopterygota</taxon>
        <taxon>Hymenoptera</taxon>
        <taxon>Apocrita</taxon>
        <taxon>Aculeata</taxon>
        <taxon>Apoidea</taxon>
        <taxon>Anthophila</taxon>
        <taxon>Halictidae</taxon>
        <taxon>Rophitinae</taxon>
        <taxon>Dufourea</taxon>
    </lineage>
</organism>
<comment type="pathway">
    <text evidence="2">Lipid metabolism; phospholipid metabolism.</text>
</comment>
<evidence type="ECO:0000256" key="7">
    <source>
        <dbReference type="ARBA" id="ARBA00023136"/>
    </source>
</evidence>
<dbReference type="PANTHER" id="PTHR13906:SF16">
    <property type="entry name" value="LYSOPHOSPHOLIPID ACYLTRANSFERASE 7"/>
    <property type="match status" value="1"/>
</dbReference>
<evidence type="ECO:0000256" key="9">
    <source>
        <dbReference type="ARBA" id="ARBA00025707"/>
    </source>
</evidence>
<name>A0A154P1N2_DUFNO</name>
<dbReference type="GO" id="GO:0044233">
    <property type="term" value="C:mitochondria-associated endoplasmic reticulum membrane contact site"/>
    <property type="evidence" value="ECO:0007669"/>
    <property type="project" value="TreeGrafter"/>
</dbReference>
<accession>A0A154P1N2</accession>
<keyword evidence="7 11" id="KW-0472">Membrane</keyword>